<protein>
    <recommendedName>
        <fullName evidence="3">DUF3800 domain-containing protein</fullName>
    </recommendedName>
</protein>
<reference evidence="1 2" key="1">
    <citation type="submission" date="2016-03" db="EMBL/GenBank/DDBJ databases">
        <title>Sequencing of Lactobacillus Species from Commercial Turkeys.</title>
        <authorList>
            <person name="Johnson T.J."/>
            <person name="Youmans B.P."/>
            <person name="Case K.A."/>
        </authorList>
    </citation>
    <scope>NUCLEOTIDE SEQUENCE [LARGE SCALE GENOMIC DNA]</scope>
    <source>
        <strain evidence="1 2">UMNLA1</strain>
    </source>
</reference>
<dbReference type="Pfam" id="PF12686">
    <property type="entry name" value="DUF3800"/>
    <property type="match status" value="1"/>
</dbReference>
<dbReference type="InterPro" id="IPR024524">
    <property type="entry name" value="DUF3800"/>
</dbReference>
<gene>
    <name evidence="1" type="ORF">AYP69_03330</name>
</gene>
<dbReference type="EMBL" id="LUGO01000035">
    <property type="protein sequence ID" value="OXS41014.1"/>
    <property type="molecule type" value="Genomic_DNA"/>
</dbReference>
<organism evidence="1 2">
    <name type="scientific">Ligilactobacillus agilis</name>
    <dbReference type="NCBI Taxonomy" id="1601"/>
    <lineage>
        <taxon>Bacteria</taxon>
        <taxon>Bacillati</taxon>
        <taxon>Bacillota</taxon>
        <taxon>Bacilli</taxon>
        <taxon>Lactobacillales</taxon>
        <taxon>Lactobacillaceae</taxon>
        <taxon>Ligilactobacillus</taxon>
    </lineage>
</organism>
<evidence type="ECO:0008006" key="3">
    <source>
        <dbReference type="Google" id="ProtNLM"/>
    </source>
</evidence>
<dbReference type="Proteomes" id="UP000215261">
    <property type="component" value="Unassembled WGS sequence"/>
</dbReference>
<dbReference type="RefSeq" id="WP_179211264.1">
    <property type="nucleotide sequence ID" value="NZ_LUGD01000001.1"/>
</dbReference>
<proteinExistence type="predicted"/>
<dbReference type="AlphaFoldDB" id="A0A231PU13"/>
<sequence length="249" mass="29186">MSILYIDESGTDALKKSTDIREGNSKYFIMAGILIETKDLEDAFYRFDAIKDKYFKDKIFELKSSFKNLHFKEEYSKFNQNELKQTIKTEVYSAIQETNCLLFGVQINKVPLCDKGILKNKNETYHLAFLNILRAVLNYKKSHANNDNIIIMLDSRENQHNKRMYKLYREAVEQHSEQLKGFNSRDFSPTLNFVDSSYTFGVQLADFVAGALWRGVEKDDKKYSRMLKEKFPTNNGEFVKFSYIVVPEF</sequence>
<accession>A0A231PU13</accession>
<comment type="caution">
    <text evidence="1">The sequence shown here is derived from an EMBL/GenBank/DDBJ whole genome shotgun (WGS) entry which is preliminary data.</text>
</comment>
<evidence type="ECO:0000313" key="1">
    <source>
        <dbReference type="EMBL" id="OXS41014.1"/>
    </source>
</evidence>
<evidence type="ECO:0000313" key="2">
    <source>
        <dbReference type="Proteomes" id="UP000215261"/>
    </source>
</evidence>
<name>A0A231PU13_9LACO</name>